<keyword evidence="8" id="KW-0804">Transcription</keyword>
<protein>
    <submittedName>
        <fullName evidence="12">Bifunctional transcriptional regulator/O6-methylguanine-DNA methyltransferase</fullName>
    </submittedName>
</protein>
<gene>
    <name evidence="12" type="ORF">GCM10009425_24100</name>
</gene>
<evidence type="ECO:0000256" key="9">
    <source>
        <dbReference type="ARBA" id="ARBA00023204"/>
    </source>
</evidence>
<dbReference type="GO" id="GO:0032259">
    <property type="term" value="P:methylation"/>
    <property type="evidence" value="ECO:0007669"/>
    <property type="project" value="UniProtKB-KW"/>
</dbReference>
<comment type="cofactor">
    <cofactor evidence="2">
        <name>Zn(2+)</name>
        <dbReference type="ChEBI" id="CHEBI:29105"/>
    </cofactor>
</comment>
<dbReference type="SUPFAM" id="SSF57884">
    <property type="entry name" value="Ada DNA repair protein, N-terminal domain (N-Ada 10)"/>
    <property type="match status" value="1"/>
</dbReference>
<dbReference type="Gene3D" id="1.10.10.60">
    <property type="entry name" value="Homeodomain-like"/>
    <property type="match status" value="1"/>
</dbReference>
<evidence type="ECO:0000256" key="7">
    <source>
        <dbReference type="ARBA" id="ARBA00023159"/>
    </source>
</evidence>
<dbReference type="Pfam" id="PF12833">
    <property type="entry name" value="HTH_18"/>
    <property type="match status" value="1"/>
</dbReference>
<dbReference type="Gene3D" id="3.40.10.10">
    <property type="entry name" value="DNA Methylphosphotriester Repair Domain"/>
    <property type="match status" value="1"/>
</dbReference>
<dbReference type="CDD" id="cd06445">
    <property type="entry name" value="ATase"/>
    <property type="match status" value="1"/>
</dbReference>
<dbReference type="InterPro" id="IPR014048">
    <property type="entry name" value="MethylDNA_cys_MeTrfase_DNA-bd"/>
</dbReference>
<evidence type="ECO:0000256" key="6">
    <source>
        <dbReference type="ARBA" id="ARBA00023015"/>
    </source>
</evidence>
<dbReference type="InterPro" id="IPR004026">
    <property type="entry name" value="Ada_DNA_repair_Zn-bd"/>
</dbReference>
<dbReference type="PANTHER" id="PTHR10815:SF14">
    <property type="entry name" value="BIFUNCTIONAL TRANSCRIPTIONAL ACTIVATOR_DNA REPAIR ENZYME ADA"/>
    <property type="match status" value="1"/>
</dbReference>
<dbReference type="SUPFAM" id="SSF46767">
    <property type="entry name" value="Methylated DNA-protein cysteine methyltransferase, C-terminal domain"/>
    <property type="match status" value="1"/>
</dbReference>
<keyword evidence="6" id="KW-0805">Transcription regulation</keyword>
<evidence type="ECO:0000256" key="5">
    <source>
        <dbReference type="ARBA" id="ARBA00022763"/>
    </source>
</evidence>
<sequence length="380" mass="42029">MEFESAKWIACLCSQVDNHINPDEITAMLDIDLCWSAVCARDATHDDRFVFAVKTTGIYCRPSCPARRPLKERVAFYTSPHEAEKAGYRACKRCLPNRESPDKQQDALIQAACTLLDQAEQPLPLEQLAARIGLSPSHLARLFKQRTGLTPRAWAEARRQQRLQANLPKSDTVLEAALASGYGSSRAVYEHPHALALAQRRRKGAGEHIRYGIAACTLGQVLVAKTSRGLCAVLFGDELPALEQELTERFAAAHCERDDAALADELVHVHAQLDEPTHLSALPLDMQGSAFQQRVWHALMKIPPGETRRYGELAVELDSHPRAIARACASNPLGLLVPCHRVVGATGALTGYRWGIARKEALLKREAEVIETSRERSRSI</sequence>
<dbReference type="InterPro" id="IPR001497">
    <property type="entry name" value="MethylDNA_cys_MeTrfase_AS"/>
</dbReference>
<keyword evidence="5" id="KW-0227">DNA damage</keyword>
<dbReference type="InterPro" id="IPR036388">
    <property type="entry name" value="WH-like_DNA-bd_sf"/>
</dbReference>
<comment type="catalytic activity">
    <reaction evidence="1">
        <text>a 4-O-methyl-thymidine in DNA + L-cysteinyl-[protein] = a thymidine in DNA + S-methyl-L-cysteinyl-[protein]</text>
        <dbReference type="Rhea" id="RHEA:53428"/>
        <dbReference type="Rhea" id="RHEA-COMP:10131"/>
        <dbReference type="Rhea" id="RHEA-COMP:10132"/>
        <dbReference type="Rhea" id="RHEA-COMP:13555"/>
        <dbReference type="Rhea" id="RHEA-COMP:13556"/>
        <dbReference type="ChEBI" id="CHEBI:29950"/>
        <dbReference type="ChEBI" id="CHEBI:82612"/>
        <dbReference type="ChEBI" id="CHEBI:137386"/>
        <dbReference type="ChEBI" id="CHEBI:137387"/>
        <dbReference type="EC" id="2.1.1.63"/>
    </reaction>
</comment>
<dbReference type="InterPro" id="IPR009057">
    <property type="entry name" value="Homeodomain-like_sf"/>
</dbReference>
<dbReference type="PROSITE" id="PS00374">
    <property type="entry name" value="MGMT"/>
    <property type="match status" value="1"/>
</dbReference>
<dbReference type="NCBIfam" id="TIGR00589">
    <property type="entry name" value="ogt"/>
    <property type="match status" value="1"/>
</dbReference>
<accession>A0ABQ2GUK8</accession>
<evidence type="ECO:0000256" key="10">
    <source>
        <dbReference type="ARBA" id="ARBA00049348"/>
    </source>
</evidence>
<keyword evidence="13" id="KW-1185">Reference proteome</keyword>
<dbReference type="InterPro" id="IPR008332">
    <property type="entry name" value="MethylG_MeTrfase_N"/>
</dbReference>
<comment type="catalytic activity">
    <reaction evidence="10">
        <text>a 6-O-methyl-2'-deoxyguanosine in DNA + L-cysteinyl-[protein] = S-methyl-L-cysteinyl-[protein] + a 2'-deoxyguanosine in DNA</text>
        <dbReference type="Rhea" id="RHEA:24000"/>
        <dbReference type="Rhea" id="RHEA-COMP:10131"/>
        <dbReference type="Rhea" id="RHEA-COMP:10132"/>
        <dbReference type="Rhea" id="RHEA-COMP:11367"/>
        <dbReference type="Rhea" id="RHEA-COMP:11368"/>
        <dbReference type="ChEBI" id="CHEBI:29950"/>
        <dbReference type="ChEBI" id="CHEBI:82612"/>
        <dbReference type="ChEBI" id="CHEBI:85445"/>
        <dbReference type="ChEBI" id="CHEBI:85448"/>
        <dbReference type="EC" id="2.1.1.63"/>
    </reaction>
</comment>
<proteinExistence type="predicted"/>
<evidence type="ECO:0000256" key="3">
    <source>
        <dbReference type="ARBA" id="ARBA00022603"/>
    </source>
</evidence>
<evidence type="ECO:0000259" key="11">
    <source>
        <dbReference type="PROSITE" id="PS01124"/>
    </source>
</evidence>
<keyword evidence="9" id="KW-0234">DNA repair</keyword>
<dbReference type="SMART" id="SM00342">
    <property type="entry name" value="HTH_ARAC"/>
    <property type="match status" value="1"/>
</dbReference>
<evidence type="ECO:0000313" key="13">
    <source>
        <dbReference type="Proteomes" id="UP000616499"/>
    </source>
</evidence>
<keyword evidence="7" id="KW-0010">Activator</keyword>
<organism evidence="12 13">
    <name type="scientific">Pseudomonas asuensis</name>
    <dbReference type="NCBI Taxonomy" id="1825787"/>
    <lineage>
        <taxon>Bacteria</taxon>
        <taxon>Pseudomonadati</taxon>
        <taxon>Pseudomonadota</taxon>
        <taxon>Gammaproteobacteria</taxon>
        <taxon>Pseudomonadales</taxon>
        <taxon>Pseudomonadaceae</taxon>
        <taxon>Pseudomonas</taxon>
    </lineage>
</organism>
<dbReference type="Gene3D" id="1.10.10.10">
    <property type="entry name" value="Winged helix-like DNA-binding domain superfamily/Winged helix DNA-binding domain"/>
    <property type="match status" value="1"/>
</dbReference>
<reference evidence="13" key="1">
    <citation type="journal article" date="2019" name="Int. J. Syst. Evol. Microbiol.">
        <title>The Global Catalogue of Microorganisms (GCM) 10K type strain sequencing project: providing services to taxonomists for standard genome sequencing and annotation.</title>
        <authorList>
            <consortium name="The Broad Institute Genomics Platform"/>
            <consortium name="The Broad Institute Genome Sequencing Center for Infectious Disease"/>
            <person name="Wu L."/>
            <person name="Ma J."/>
        </authorList>
    </citation>
    <scope>NUCLEOTIDE SEQUENCE [LARGE SCALE GENOMIC DNA]</scope>
    <source>
        <strain evidence="13">JCM 13501</strain>
    </source>
</reference>
<dbReference type="SUPFAM" id="SSF46689">
    <property type="entry name" value="Homeodomain-like"/>
    <property type="match status" value="1"/>
</dbReference>
<dbReference type="InterPro" id="IPR036631">
    <property type="entry name" value="MGMT_N_sf"/>
</dbReference>
<comment type="caution">
    <text evidence="12">The sequence shown here is derived from an EMBL/GenBank/DDBJ whole genome shotgun (WGS) entry which is preliminary data.</text>
</comment>
<dbReference type="Gene3D" id="3.30.160.70">
    <property type="entry name" value="Methylated DNA-protein cysteine methyltransferase domain"/>
    <property type="match status" value="1"/>
</dbReference>
<dbReference type="PANTHER" id="PTHR10815">
    <property type="entry name" value="METHYLATED-DNA--PROTEIN-CYSTEINE METHYLTRANSFERASE"/>
    <property type="match status" value="1"/>
</dbReference>
<dbReference type="GO" id="GO:0008168">
    <property type="term" value="F:methyltransferase activity"/>
    <property type="evidence" value="ECO:0007669"/>
    <property type="project" value="UniProtKB-KW"/>
</dbReference>
<feature type="domain" description="HTH araC/xylS-type" evidence="11">
    <location>
        <begin position="109"/>
        <end position="185"/>
    </location>
</feature>
<dbReference type="EMBL" id="BMNW01000005">
    <property type="protein sequence ID" value="GGM12322.1"/>
    <property type="molecule type" value="Genomic_DNA"/>
</dbReference>
<dbReference type="Pfam" id="PF02805">
    <property type="entry name" value="Ada_Zn_binding"/>
    <property type="match status" value="1"/>
</dbReference>
<name>A0ABQ2GUK8_9PSED</name>
<dbReference type="Pfam" id="PF01035">
    <property type="entry name" value="DNA_binding_1"/>
    <property type="match status" value="1"/>
</dbReference>
<evidence type="ECO:0000313" key="12">
    <source>
        <dbReference type="EMBL" id="GGM12322.1"/>
    </source>
</evidence>
<dbReference type="InterPro" id="IPR036217">
    <property type="entry name" value="MethylDNA_cys_MeTrfase_DNAb"/>
</dbReference>
<dbReference type="Proteomes" id="UP000616499">
    <property type="component" value="Unassembled WGS sequence"/>
</dbReference>
<dbReference type="InterPro" id="IPR035451">
    <property type="entry name" value="Ada-like_dom_sf"/>
</dbReference>
<dbReference type="NCBIfam" id="NF011964">
    <property type="entry name" value="PRK15435.1"/>
    <property type="match status" value="1"/>
</dbReference>
<evidence type="ECO:0000256" key="1">
    <source>
        <dbReference type="ARBA" id="ARBA00001286"/>
    </source>
</evidence>
<keyword evidence="4" id="KW-0808">Transferase</keyword>
<dbReference type="PROSITE" id="PS01124">
    <property type="entry name" value="HTH_ARAC_FAMILY_2"/>
    <property type="match status" value="1"/>
</dbReference>
<evidence type="ECO:0000256" key="2">
    <source>
        <dbReference type="ARBA" id="ARBA00001947"/>
    </source>
</evidence>
<keyword evidence="3 12" id="KW-0489">Methyltransferase</keyword>
<dbReference type="SUPFAM" id="SSF53155">
    <property type="entry name" value="Methylated DNA-protein cysteine methyltransferase domain"/>
    <property type="match status" value="1"/>
</dbReference>
<dbReference type="Pfam" id="PF02870">
    <property type="entry name" value="Methyltransf_1N"/>
    <property type="match status" value="1"/>
</dbReference>
<evidence type="ECO:0000256" key="4">
    <source>
        <dbReference type="ARBA" id="ARBA00022679"/>
    </source>
</evidence>
<dbReference type="InterPro" id="IPR018060">
    <property type="entry name" value="HTH_AraC"/>
</dbReference>
<evidence type="ECO:0000256" key="8">
    <source>
        <dbReference type="ARBA" id="ARBA00023163"/>
    </source>
</evidence>